<feature type="repeat" description="TPR" evidence="5">
    <location>
        <begin position="555"/>
        <end position="588"/>
    </location>
</feature>
<keyword evidence="4" id="KW-0067">ATP-binding</keyword>
<dbReference type="PANTHER" id="PTHR44329:SF288">
    <property type="entry name" value="MITOGEN-ACTIVATED PROTEIN KINASE KINASE KINASE 20"/>
    <property type="match status" value="1"/>
</dbReference>
<evidence type="ECO:0000259" key="6">
    <source>
        <dbReference type="PROSITE" id="PS50011"/>
    </source>
</evidence>
<reference evidence="7 8" key="1">
    <citation type="submission" date="2020-12" db="EMBL/GenBank/DDBJ databases">
        <title>Sulforoseuscoccus oceanibium gen. nov., sp. nov., a representative of the phylum Verrucomicrobia with special cytoplasmic membrane, and proposal of Sulforoseuscoccusaceae fam. nov.</title>
        <authorList>
            <person name="Xi F."/>
        </authorList>
    </citation>
    <scope>NUCLEOTIDE SEQUENCE [LARGE SCALE GENOMIC DNA]</scope>
    <source>
        <strain evidence="7 8">T37</strain>
    </source>
</reference>
<dbReference type="SUPFAM" id="SSF48452">
    <property type="entry name" value="TPR-like"/>
    <property type="match status" value="2"/>
</dbReference>
<evidence type="ECO:0000256" key="3">
    <source>
        <dbReference type="ARBA" id="ARBA00022777"/>
    </source>
</evidence>
<dbReference type="AlphaFoldDB" id="A0A6B3LGQ7"/>
<protein>
    <recommendedName>
        <fullName evidence="6">Protein kinase domain-containing protein</fullName>
    </recommendedName>
</protein>
<evidence type="ECO:0000256" key="5">
    <source>
        <dbReference type="PROSITE-ProRule" id="PRU00339"/>
    </source>
</evidence>
<proteinExistence type="predicted"/>
<dbReference type="Gene3D" id="1.25.40.10">
    <property type="entry name" value="Tetratricopeptide repeat domain"/>
    <property type="match status" value="2"/>
</dbReference>
<evidence type="ECO:0000256" key="4">
    <source>
        <dbReference type="ARBA" id="ARBA00022840"/>
    </source>
</evidence>
<dbReference type="KEGG" id="soa:G3M56_004765"/>
<evidence type="ECO:0000313" key="7">
    <source>
        <dbReference type="EMBL" id="QQL45897.1"/>
    </source>
</evidence>
<dbReference type="Gene3D" id="1.10.510.10">
    <property type="entry name" value="Transferase(Phosphotransferase) domain 1"/>
    <property type="match status" value="1"/>
</dbReference>
<dbReference type="GO" id="GO:0004674">
    <property type="term" value="F:protein serine/threonine kinase activity"/>
    <property type="evidence" value="ECO:0007669"/>
    <property type="project" value="TreeGrafter"/>
</dbReference>
<dbReference type="Pfam" id="PF13181">
    <property type="entry name" value="TPR_8"/>
    <property type="match status" value="1"/>
</dbReference>
<sequence length="859" mass="96100">MDLPQIPGYTIHSLMAHGACGDSHLATGPSGEACVVKVFKTMSINRRLLGETLERIASAGEMEGVLPVIDYDLDQRPPYLIEPLIGKVEGDVCASRSLYDYIGSEIASDTAWEWVLQLCRGVAGLHRLGLAHCNLKPGNVLVDEAGGGALFVSDYGQGWVHGIYQMDPSSSYLHAPPEQLLHPDGVDSGGGGRWDVYAFGVLAYRLLTGHFPRGHGAFSHLEKKLLARDPSVQSLTPAQVANALNEETNISWPSEAQSWAEQQRRRVIEYCLRLDPDERWIDLREVEREFLQVESEVDLRRERQRVIDYKHSMNGKLKTFRLAAAGFAGLFVLTAGSTLVYRHLYKDKSDALVQAEDDKAKALAAKDAEIAIREAEVERKISEARRTAAGAVAGQQALLGTLVKSQEQADLLFDLVMDKRPVQSPGFREYSDTVGELEKFYTEYLSQFESDEGMEVERARAMTKLAELSLAAGRNEQARERFSAAAGQWRPIVGAHPEDEDSRGRLAVVLLKLSRLEFQADDIDAARMSVDVAQNMLELLTKTNGGDVEYGKWLAESHVQKGLVMRQQGDVEAAIAEYRRAVELYRTLGDRTGDFNFRSDLAHSYIELGKLVRGTDNFEAALMIQKDALATLVEMNEERPELVHSKFEQARAFGEIAEIQLELGEIEEARKMKTKAVDLLRDALKEAPDQNGEELRFELAKHLSGLARALRDSGQSSNARRELDEAMKLFDELVDAHPEKSLYRYRRALAMWQSAEMISGQGQHSEARKINEKAVVELRRLLDEGGLAEDQKRQIEISLAYLFGDLAHISEVAKEREDAVGFFRKAEKQWSHIASQYGEDPMISDALVWCRRRLSDLSQ</sequence>
<organism evidence="7 8">
    <name type="scientific">Sulfuriroseicoccus oceanibius</name>
    <dbReference type="NCBI Taxonomy" id="2707525"/>
    <lineage>
        <taxon>Bacteria</taxon>
        <taxon>Pseudomonadati</taxon>
        <taxon>Verrucomicrobiota</taxon>
        <taxon>Verrucomicrobiia</taxon>
        <taxon>Verrucomicrobiales</taxon>
        <taxon>Verrucomicrobiaceae</taxon>
        <taxon>Sulfuriroseicoccus</taxon>
    </lineage>
</organism>
<evidence type="ECO:0000256" key="1">
    <source>
        <dbReference type="ARBA" id="ARBA00022679"/>
    </source>
</evidence>
<dbReference type="PROSITE" id="PS50011">
    <property type="entry name" value="PROTEIN_KINASE_DOM"/>
    <property type="match status" value="1"/>
</dbReference>
<dbReference type="GO" id="GO:0005524">
    <property type="term" value="F:ATP binding"/>
    <property type="evidence" value="ECO:0007669"/>
    <property type="project" value="UniProtKB-KW"/>
</dbReference>
<keyword evidence="3" id="KW-0418">Kinase</keyword>
<dbReference type="InterPro" id="IPR011009">
    <property type="entry name" value="Kinase-like_dom_sf"/>
</dbReference>
<name>A0A6B3LGQ7_9BACT</name>
<dbReference type="EMBL" id="CP066776">
    <property type="protein sequence ID" value="QQL45897.1"/>
    <property type="molecule type" value="Genomic_DNA"/>
</dbReference>
<dbReference type="InterPro" id="IPR011990">
    <property type="entry name" value="TPR-like_helical_dom_sf"/>
</dbReference>
<keyword evidence="8" id="KW-1185">Reference proteome</keyword>
<keyword evidence="5" id="KW-0802">TPR repeat</keyword>
<evidence type="ECO:0000256" key="2">
    <source>
        <dbReference type="ARBA" id="ARBA00022741"/>
    </source>
</evidence>
<dbReference type="InterPro" id="IPR051681">
    <property type="entry name" value="Ser/Thr_Kinases-Pseudokinases"/>
</dbReference>
<dbReference type="PANTHER" id="PTHR44329">
    <property type="entry name" value="SERINE/THREONINE-PROTEIN KINASE TNNI3K-RELATED"/>
    <property type="match status" value="1"/>
</dbReference>
<keyword evidence="1" id="KW-0808">Transferase</keyword>
<dbReference type="Proteomes" id="UP000475117">
    <property type="component" value="Chromosome"/>
</dbReference>
<dbReference type="InterPro" id="IPR019734">
    <property type="entry name" value="TPR_rpt"/>
</dbReference>
<dbReference type="SMART" id="SM00028">
    <property type="entry name" value="TPR"/>
    <property type="match status" value="5"/>
</dbReference>
<dbReference type="SUPFAM" id="SSF56112">
    <property type="entry name" value="Protein kinase-like (PK-like)"/>
    <property type="match status" value="1"/>
</dbReference>
<feature type="repeat" description="TPR" evidence="5">
    <location>
        <begin position="707"/>
        <end position="740"/>
    </location>
</feature>
<dbReference type="InterPro" id="IPR000719">
    <property type="entry name" value="Prot_kinase_dom"/>
</dbReference>
<dbReference type="Pfam" id="PF00069">
    <property type="entry name" value="Pkinase"/>
    <property type="match status" value="1"/>
</dbReference>
<dbReference type="RefSeq" id="WP_164365573.1">
    <property type="nucleotide sequence ID" value="NZ_CP066776.1"/>
</dbReference>
<dbReference type="SMART" id="SM00220">
    <property type="entry name" value="S_TKc"/>
    <property type="match status" value="1"/>
</dbReference>
<gene>
    <name evidence="7" type="ORF">G3M56_004765</name>
</gene>
<evidence type="ECO:0000313" key="8">
    <source>
        <dbReference type="Proteomes" id="UP000475117"/>
    </source>
</evidence>
<dbReference type="PROSITE" id="PS50005">
    <property type="entry name" value="TPR"/>
    <property type="match status" value="2"/>
</dbReference>
<feature type="domain" description="Protein kinase" evidence="6">
    <location>
        <begin position="9"/>
        <end position="291"/>
    </location>
</feature>
<accession>A0A6B3LGQ7</accession>
<keyword evidence="2" id="KW-0547">Nucleotide-binding</keyword>